<dbReference type="GO" id="GO:0008270">
    <property type="term" value="F:zinc ion binding"/>
    <property type="evidence" value="ECO:0007669"/>
    <property type="project" value="UniProtKB-KW"/>
</dbReference>
<dbReference type="Gene3D" id="3.30.160.60">
    <property type="entry name" value="Classic Zinc Finger"/>
    <property type="match status" value="3"/>
</dbReference>
<comment type="caution">
    <text evidence="4">The sequence shown here is derived from an EMBL/GenBank/DDBJ whole genome shotgun (WGS) entry which is preliminary data.</text>
</comment>
<dbReference type="SMART" id="SM00355">
    <property type="entry name" value="ZnF_C2H2"/>
    <property type="match status" value="4"/>
</dbReference>
<feature type="compositionally biased region" description="Basic and acidic residues" evidence="2">
    <location>
        <begin position="484"/>
        <end position="494"/>
    </location>
</feature>
<evidence type="ECO:0000313" key="5">
    <source>
        <dbReference type="Proteomes" id="UP001634394"/>
    </source>
</evidence>
<keyword evidence="1" id="KW-0862">Zinc</keyword>
<feature type="domain" description="C2H2-type" evidence="3">
    <location>
        <begin position="401"/>
        <end position="429"/>
    </location>
</feature>
<dbReference type="PROSITE" id="PS50157">
    <property type="entry name" value="ZINC_FINGER_C2H2_2"/>
    <property type="match status" value="4"/>
</dbReference>
<feature type="domain" description="C2H2-type" evidence="3">
    <location>
        <begin position="600"/>
        <end position="627"/>
    </location>
</feature>
<keyword evidence="1" id="KW-0479">Metal-binding</keyword>
<dbReference type="InterPro" id="IPR050457">
    <property type="entry name" value="ZnFinger_BTB_dom_contain"/>
</dbReference>
<name>A0ABD3UI95_SINWO</name>
<dbReference type="PROSITE" id="PS00028">
    <property type="entry name" value="ZINC_FINGER_C2H2_1"/>
    <property type="match status" value="4"/>
</dbReference>
<feature type="domain" description="C2H2-type" evidence="3">
    <location>
        <begin position="373"/>
        <end position="400"/>
    </location>
</feature>
<keyword evidence="1" id="KW-0863">Zinc-finger</keyword>
<organism evidence="4 5">
    <name type="scientific">Sinanodonta woodiana</name>
    <name type="common">Chinese pond mussel</name>
    <name type="synonym">Anodonta woodiana</name>
    <dbReference type="NCBI Taxonomy" id="1069815"/>
    <lineage>
        <taxon>Eukaryota</taxon>
        <taxon>Metazoa</taxon>
        <taxon>Spiralia</taxon>
        <taxon>Lophotrochozoa</taxon>
        <taxon>Mollusca</taxon>
        <taxon>Bivalvia</taxon>
        <taxon>Autobranchia</taxon>
        <taxon>Heteroconchia</taxon>
        <taxon>Palaeoheterodonta</taxon>
        <taxon>Unionida</taxon>
        <taxon>Unionoidea</taxon>
        <taxon>Unionidae</taxon>
        <taxon>Unioninae</taxon>
        <taxon>Sinanodonta</taxon>
    </lineage>
</organism>
<dbReference type="SUPFAM" id="SSF57667">
    <property type="entry name" value="beta-beta-alpha zinc fingers"/>
    <property type="match status" value="2"/>
</dbReference>
<protein>
    <recommendedName>
        <fullName evidence="3">C2H2-type domain-containing protein</fullName>
    </recommendedName>
</protein>
<feature type="domain" description="C2H2-type" evidence="3">
    <location>
        <begin position="628"/>
        <end position="651"/>
    </location>
</feature>
<evidence type="ECO:0000259" key="3">
    <source>
        <dbReference type="PROSITE" id="PS50157"/>
    </source>
</evidence>
<accession>A0ABD3UI95</accession>
<evidence type="ECO:0000313" key="4">
    <source>
        <dbReference type="EMBL" id="KAL3848035.1"/>
    </source>
</evidence>
<keyword evidence="5" id="KW-1185">Reference proteome</keyword>
<dbReference type="InterPro" id="IPR036236">
    <property type="entry name" value="Znf_C2H2_sf"/>
</dbReference>
<sequence>MRIQKETIEKIVPNSREYKFAVKSVIQWQIQGLLQKLALETGDESIIISTNVRKGTYNHYGSIMGKEFLEKDDPLLPSICTNFFKFCTGLQKDICNPFLSHNAEDQTEEATSNEDSIDREKNHNTLIGQPRIASSNNIDFSIHQQQQLIQDALARGISGQNLNPVLTNQQKSGVPNEAESIADTTTTMGVALFNEIESDDIEVKAEKESVNESFAKGDNSSIPPVWIKIEPNDDIEINEHSGYNIFPTGKVALSNMSTTSGSVSKSPYIPLANIQKRQMTPKTQYSEQSSDALLSSFAQGSSKPSSACIKMHNSSTNSDRVYMDIQNMDSDSNLQPNSHEIATLVSDQSKMYVVHKKQNMHVRFSSEDGRLLYMCQICGRDLSNHASLNRHMLTHNMVKPFRCLLCGKFYIRKYQVQEHIQKHHKGEDPKKYYSRLLPKIKRISSSKLIPSSQTDSSSLSTSRLNLSDQSVSMDEFSVEENQFEESKGTHFETRAEVDVQELSSDSDHSLSTLKKSLQSAASEHVLAATEEKPSNQFMLAPPRLKKQDMSSYHLNQSYSEHADDSVDVNQSSFFHQHTSGRVRHMPKKRGRKPQNKVLVLYCDICNKDFNHPSSYYRHLHLHDTKPPFKCEDCGKGFIRKYVYRAHMVSEHGVDLNDEKQTKE</sequence>
<dbReference type="InterPro" id="IPR013087">
    <property type="entry name" value="Znf_C2H2_type"/>
</dbReference>
<dbReference type="Proteomes" id="UP001634394">
    <property type="component" value="Unassembled WGS sequence"/>
</dbReference>
<gene>
    <name evidence="4" type="ORF">ACJMK2_018918</name>
</gene>
<dbReference type="EMBL" id="JBJQND010000016">
    <property type="protein sequence ID" value="KAL3848035.1"/>
    <property type="molecule type" value="Genomic_DNA"/>
</dbReference>
<evidence type="ECO:0000256" key="1">
    <source>
        <dbReference type="PROSITE-ProRule" id="PRU00042"/>
    </source>
</evidence>
<evidence type="ECO:0000256" key="2">
    <source>
        <dbReference type="SAM" id="MobiDB-lite"/>
    </source>
</evidence>
<proteinExistence type="predicted"/>
<dbReference type="AlphaFoldDB" id="A0ABD3UI95"/>
<dbReference type="PANTHER" id="PTHR46105">
    <property type="entry name" value="AGAP004733-PA"/>
    <property type="match status" value="1"/>
</dbReference>
<dbReference type="Pfam" id="PF00096">
    <property type="entry name" value="zf-C2H2"/>
    <property type="match status" value="3"/>
</dbReference>
<dbReference type="PANTHER" id="PTHR46105:SF28">
    <property type="entry name" value="ZINC FINGER PROTEIN 37-LIKE"/>
    <property type="match status" value="1"/>
</dbReference>
<dbReference type="Pfam" id="PF12874">
    <property type="entry name" value="zf-met"/>
    <property type="match status" value="1"/>
</dbReference>
<reference evidence="4 5" key="1">
    <citation type="submission" date="2024-11" db="EMBL/GenBank/DDBJ databases">
        <title>Chromosome-level genome assembly of the freshwater bivalve Anodonta woodiana.</title>
        <authorList>
            <person name="Chen X."/>
        </authorList>
    </citation>
    <scope>NUCLEOTIDE SEQUENCE [LARGE SCALE GENOMIC DNA]</scope>
    <source>
        <strain evidence="4">MN2024</strain>
        <tissue evidence="4">Gills</tissue>
    </source>
</reference>
<feature type="region of interest" description="Disordered" evidence="2">
    <location>
        <begin position="475"/>
        <end position="494"/>
    </location>
</feature>